<evidence type="ECO:0000313" key="2">
    <source>
        <dbReference type="Proteomes" id="UP000070501"/>
    </source>
</evidence>
<dbReference type="STRING" id="196109.A0A136IUJ0"/>
<keyword evidence="2" id="KW-1185">Reference proteome</keyword>
<name>A0A136IUJ0_9PEZI</name>
<reference evidence="2" key="1">
    <citation type="submission" date="2016-02" db="EMBL/GenBank/DDBJ databases">
        <title>Draft genome sequence of Microdochium bolleyi, a fungal endophyte of beachgrass.</title>
        <authorList>
            <consortium name="DOE Joint Genome Institute"/>
            <person name="David A.S."/>
            <person name="May G."/>
            <person name="Haridas S."/>
            <person name="Lim J."/>
            <person name="Wang M."/>
            <person name="Labutti K."/>
            <person name="Lipzen A."/>
            <person name="Barry K."/>
            <person name="Grigoriev I.V."/>
        </authorList>
    </citation>
    <scope>NUCLEOTIDE SEQUENCE [LARGE SCALE GENOMIC DNA]</scope>
    <source>
        <strain evidence="2">J235TASD1</strain>
    </source>
</reference>
<dbReference type="InParanoid" id="A0A136IUJ0"/>
<accession>A0A136IUJ0</accession>
<dbReference type="AlphaFoldDB" id="A0A136IUJ0"/>
<proteinExistence type="predicted"/>
<sequence length="310" mass="34969">MLSRRALRRTTSSYSFTTTLNKECDGPALFKLPPEVFAQIMEELGDTDKLCIALTCRATFSDGVFENLVQPPFAFKKRILVRLERDVPRHSYCPVRDILVPFSRQHLPKNPLRYHNCAAGRLPVSRRGGDRVLTSAHSSRFELSFCTARLVTNGHRYSLRHGLPASAVSLEHSHVVKGLQFHVRESWTASVNSSHELILSCVRSWTAPCAILKHTSATDRIRMCYHSVSEATADDRGRQYVIGDREHRSTGRCHSCDTAWEIEIGPAALDEEADSRTSVGQQKWKIIATTHQNAGTCREPADVKWRTLML</sequence>
<organism evidence="1 2">
    <name type="scientific">Microdochium bolleyi</name>
    <dbReference type="NCBI Taxonomy" id="196109"/>
    <lineage>
        <taxon>Eukaryota</taxon>
        <taxon>Fungi</taxon>
        <taxon>Dikarya</taxon>
        <taxon>Ascomycota</taxon>
        <taxon>Pezizomycotina</taxon>
        <taxon>Sordariomycetes</taxon>
        <taxon>Xylariomycetidae</taxon>
        <taxon>Xylariales</taxon>
        <taxon>Microdochiaceae</taxon>
        <taxon>Microdochium</taxon>
    </lineage>
</organism>
<protein>
    <recommendedName>
        <fullName evidence="3">F-box domain-containing protein</fullName>
    </recommendedName>
</protein>
<gene>
    <name evidence="1" type="ORF">Micbo1qcDRAFT_178098</name>
</gene>
<evidence type="ECO:0000313" key="1">
    <source>
        <dbReference type="EMBL" id="KXJ88476.1"/>
    </source>
</evidence>
<dbReference type="EMBL" id="KQ964258">
    <property type="protein sequence ID" value="KXJ88476.1"/>
    <property type="molecule type" value="Genomic_DNA"/>
</dbReference>
<dbReference type="OrthoDB" id="3766406at2759"/>
<evidence type="ECO:0008006" key="3">
    <source>
        <dbReference type="Google" id="ProtNLM"/>
    </source>
</evidence>
<dbReference type="Proteomes" id="UP000070501">
    <property type="component" value="Unassembled WGS sequence"/>
</dbReference>